<dbReference type="Pfam" id="PF04825">
    <property type="entry name" value="Rad21_Rec8_N"/>
    <property type="match status" value="1"/>
</dbReference>
<dbReference type="PANTHER" id="PTHR12585">
    <property type="entry name" value="SCC1 / RAD21 FAMILY MEMBER"/>
    <property type="match status" value="1"/>
</dbReference>
<feature type="domain" description="Rad21/Rec8-like protein C-terminal eukaryotic" evidence="5">
    <location>
        <begin position="515"/>
        <end position="541"/>
    </location>
</feature>
<dbReference type="Proteomes" id="UP001497383">
    <property type="component" value="Chromosome 2"/>
</dbReference>
<feature type="region of interest" description="Disordered" evidence="4">
    <location>
        <begin position="217"/>
        <end position="242"/>
    </location>
</feature>
<feature type="compositionally biased region" description="Low complexity" evidence="4">
    <location>
        <begin position="422"/>
        <end position="434"/>
    </location>
</feature>
<evidence type="ECO:0000256" key="2">
    <source>
        <dbReference type="ARBA" id="ARBA00009870"/>
    </source>
</evidence>
<feature type="domain" description="Rad21/Rec8-like protein N-terminal" evidence="6">
    <location>
        <begin position="7"/>
        <end position="113"/>
    </location>
</feature>
<feature type="compositionally biased region" description="Polar residues" evidence="4">
    <location>
        <begin position="229"/>
        <end position="239"/>
    </location>
</feature>
<dbReference type="Pfam" id="PF04824">
    <property type="entry name" value="Rad21_Rec8"/>
    <property type="match status" value="1"/>
</dbReference>
<feature type="region of interest" description="Disordered" evidence="4">
    <location>
        <begin position="267"/>
        <end position="314"/>
    </location>
</feature>
<keyword evidence="8" id="KW-1185">Reference proteome</keyword>
<gene>
    <name evidence="7" type="ORF">LODBEIA_P20060</name>
</gene>
<dbReference type="InterPro" id="IPR006909">
    <property type="entry name" value="Rad21/Rec8_C_eu"/>
</dbReference>
<evidence type="ECO:0000313" key="8">
    <source>
        <dbReference type="Proteomes" id="UP001497383"/>
    </source>
</evidence>
<feature type="compositionally biased region" description="Acidic residues" evidence="4">
    <location>
        <begin position="217"/>
        <end position="228"/>
    </location>
</feature>
<protein>
    <recommendedName>
        <fullName evidence="9">Rad21/Rec8-like protein N-terminal domain-containing protein</fullName>
    </recommendedName>
</protein>
<evidence type="ECO:0000259" key="6">
    <source>
        <dbReference type="Pfam" id="PF04825"/>
    </source>
</evidence>
<feature type="compositionally biased region" description="Acidic residues" evidence="4">
    <location>
        <begin position="445"/>
        <end position="460"/>
    </location>
</feature>
<dbReference type="PANTHER" id="PTHR12585:SF69">
    <property type="entry name" value="FI11703P"/>
    <property type="match status" value="1"/>
</dbReference>
<accession>A0ABP0ZHY9</accession>
<dbReference type="InterPro" id="IPR039781">
    <property type="entry name" value="Rad21/Rec8-like"/>
</dbReference>
<evidence type="ECO:0000259" key="5">
    <source>
        <dbReference type="Pfam" id="PF04824"/>
    </source>
</evidence>
<evidence type="ECO:0000313" key="7">
    <source>
        <dbReference type="EMBL" id="CAK9437628.1"/>
    </source>
</evidence>
<feature type="compositionally biased region" description="Acidic residues" evidence="4">
    <location>
        <begin position="409"/>
        <end position="421"/>
    </location>
</feature>
<dbReference type="EMBL" id="OZ022406">
    <property type="protein sequence ID" value="CAK9437628.1"/>
    <property type="molecule type" value="Genomic_DNA"/>
</dbReference>
<dbReference type="GeneID" id="92207202"/>
<dbReference type="Gene3D" id="1.10.10.580">
    <property type="entry name" value="Structural maintenance of chromosome 1. Chain E"/>
    <property type="match status" value="1"/>
</dbReference>
<evidence type="ECO:0000256" key="1">
    <source>
        <dbReference type="ARBA" id="ARBA00004123"/>
    </source>
</evidence>
<proteinExistence type="inferred from homology"/>
<evidence type="ECO:0000256" key="3">
    <source>
        <dbReference type="ARBA" id="ARBA00023242"/>
    </source>
</evidence>
<keyword evidence="3" id="KW-0539">Nucleus</keyword>
<organism evidence="7 8">
    <name type="scientific">Lodderomyces beijingensis</name>
    <dbReference type="NCBI Taxonomy" id="1775926"/>
    <lineage>
        <taxon>Eukaryota</taxon>
        <taxon>Fungi</taxon>
        <taxon>Dikarya</taxon>
        <taxon>Ascomycota</taxon>
        <taxon>Saccharomycotina</taxon>
        <taxon>Pichiomycetes</taxon>
        <taxon>Debaryomycetaceae</taxon>
        <taxon>Candida/Lodderomyces clade</taxon>
        <taxon>Lodderomyces</taxon>
    </lineage>
</organism>
<sequence length="569" mass="64120">MNSETTNLNSGPLANAWLAANYDKKLTKQQVLGTNIVEASNYIAIHNHSHSHNHTHKQPFQFSTHEDSRDTISLRISSQLLYGIVKIYSRKSKYLIDDINDVLYKLKASFKLSCGVQLGSDMLSTSRIDAPPEQTTLPNLDAVTLKDQVSVFDLFYQEDLNLDEPEKNATSVFDSTRPIKQLEVEEDTSFTLDRSIEVGRNADARDDMDMDMDMDLDFNLDLGEDDNSIEQGRNGSSIGNPGELSFLAELDKSRTIFELESGHPVLGSQEFYDDFDEQGDEHDNNQQQPGQQDDVPAAQSTIPSRPRHKRTRITEDGEMIVPNRKLIVDSEENMQGGSMLQLLKENQEKLMDGITDGSFITLKLSDTEKLKLIQELAQPVYSKRRKLWNLDAELQLRCAELARKGGKDGEDDNDDSDDADSSIDTSLDLDISISETDESERGSSGEEEDDDEEEEEDDTESSVTGSGHIAKSTKQVAVELQNQFRVSDKITLETLMDADMASANPLGTQRKIINKKREASKCFFELLVLSTNNCISLEQEQQQQKQSEDNNRMCSNVNIRIKDRLYDFL</sequence>
<dbReference type="RefSeq" id="XP_066828944.1">
    <property type="nucleotide sequence ID" value="XM_066971958.1"/>
</dbReference>
<dbReference type="InterPro" id="IPR023093">
    <property type="entry name" value="ScpA-like_C"/>
</dbReference>
<comment type="similarity">
    <text evidence="2">Belongs to the rad21 family.</text>
</comment>
<dbReference type="InterPro" id="IPR006910">
    <property type="entry name" value="Rad21_Rec8_N"/>
</dbReference>
<name>A0ABP0ZHY9_9ASCO</name>
<dbReference type="SUPFAM" id="SSF46785">
    <property type="entry name" value="Winged helix' DNA-binding domain"/>
    <property type="match status" value="1"/>
</dbReference>
<feature type="region of interest" description="Disordered" evidence="4">
    <location>
        <begin position="403"/>
        <end position="471"/>
    </location>
</feature>
<evidence type="ECO:0008006" key="9">
    <source>
        <dbReference type="Google" id="ProtNLM"/>
    </source>
</evidence>
<dbReference type="InterPro" id="IPR036390">
    <property type="entry name" value="WH_DNA-bd_sf"/>
</dbReference>
<comment type="subcellular location">
    <subcellularLocation>
        <location evidence="1">Nucleus</location>
    </subcellularLocation>
</comment>
<feature type="compositionally biased region" description="Acidic residues" evidence="4">
    <location>
        <begin position="271"/>
        <end position="280"/>
    </location>
</feature>
<reference evidence="7 8" key="1">
    <citation type="submission" date="2024-03" db="EMBL/GenBank/DDBJ databases">
        <authorList>
            <person name="Brejova B."/>
        </authorList>
    </citation>
    <scope>NUCLEOTIDE SEQUENCE [LARGE SCALE GENOMIC DNA]</scope>
    <source>
        <strain evidence="7 8">CBS 14171</strain>
    </source>
</reference>
<feature type="compositionally biased region" description="Low complexity" evidence="4">
    <location>
        <begin position="286"/>
        <end position="299"/>
    </location>
</feature>
<evidence type="ECO:0000256" key="4">
    <source>
        <dbReference type="SAM" id="MobiDB-lite"/>
    </source>
</evidence>